<dbReference type="InterPro" id="IPR011990">
    <property type="entry name" value="TPR-like_helical_dom_sf"/>
</dbReference>
<dbReference type="Gene3D" id="1.25.40.10">
    <property type="entry name" value="Tetratricopeptide repeat domain"/>
    <property type="match status" value="1"/>
</dbReference>
<evidence type="ECO:0000256" key="3">
    <source>
        <dbReference type="ARBA" id="ARBA00022737"/>
    </source>
</evidence>
<evidence type="ECO:0000313" key="8">
    <source>
        <dbReference type="Proteomes" id="UP000232323"/>
    </source>
</evidence>
<dbReference type="PROSITE" id="PS50293">
    <property type="entry name" value="TPR_REGION"/>
    <property type="match status" value="1"/>
</dbReference>
<sequence length="350" mass="38313">MGGKRGGGRGRGTSHGGGEGGDTDGWGGGGGLSDQYGECFKSQDRDDRSQFSHKSSGGGGSAGGKARPEHNLNFQRHVPKFLQKYQHLLGGRGAQPSEDEPAMDEHTAALMKRKAQDFEGYDEDDNERATDGGVEAEALKRAMAENPKLAKEFEETLAQRLAQAEAIEEKERGNRLFSEKKHEEAIKSFTKCIDLDPKNEVFYSNRSAAYAAIEQWEDALVDARKAASLKPSWAKAFQRMGAAYMALRLFSEAKEAYERAAKLEPDNQGIQNSLQKAEMMELQEANSNKHVFKKRIGDFSNKSSKPVPQEAGVNIKDSKVPKVAEDGVGTSRVSGSTSNKKMVLSFQDDE</sequence>
<organism evidence="7 8">
    <name type="scientific">Chlamydomonas eustigma</name>
    <dbReference type="NCBI Taxonomy" id="1157962"/>
    <lineage>
        <taxon>Eukaryota</taxon>
        <taxon>Viridiplantae</taxon>
        <taxon>Chlorophyta</taxon>
        <taxon>core chlorophytes</taxon>
        <taxon>Chlorophyceae</taxon>
        <taxon>CS clade</taxon>
        <taxon>Chlamydomonadales</taxon>
        <taxon>Chlamydomonadaceae</taxon>
        <taxon>Chlamydomonas</taxon>
    </lineage>
</organism>
<keyword evidence="2" id="KW-0963">Cytoplasm</keyword>
<feature type="compositionally biased region" description="Basic and acidic residues" evidence="6">
    <location>
        <begin position="41"/>
        <end position="50"/>
    </location>
</feature>
<dbReference type="FunFam" id="1.25.40.10:FF:000020">
    <property type="entry name" value="Stress-induced phosphoprotein 1"/>
    <property type="match status" value="1"/>
</dbReference>
<protein>
    <submittedName>
        <fullName evidence="7">Uncharacterized protein</fullName>
    </submittedName>
</protein>
<dbReference type="SUPFAM" id="SSF48452">
    <property type="entry name" value="TPR-like"/>
    <property type="match status" value="1"/>
</dbReference>
<dbReference type="SMART" id="SM00028">
    <property type="entry name" value="TPR"/>
    <property type="match status" value="3"/>
</dbReference>
<feature type="compositionally biased region" description="Basic and acidic residues" evidence="6">
    <location>
        <begin position="316"/>
        <end position="325"/>
    </location>
</feature>
<dbReference type="GO" id="GO:0005737">
    <property type="term" value="C:cytoplasm"/>
    <property type="evidence" value="ECO:0007669"/>
    <property type="project" value="UniProtKB-SubCell"/>
</dbReference>
<dbReference type="AlphaFoldDB" id="A0A250XHS8"/>
<keyword evidence="4 5" id="KW-0802">TPR repeat</keyword>
<dbReference type="InterPro" id="IPR019734">
    <property type="entry name" value="TPR_rpt"/>
</dbReference>
<dbReference type="PROSITE" id="PS50005">
    <property type="entry name" value="TPR"/>
    <property type="match status" value="2"/>
</dbReference>
<evidence type="ECO:0000256" key="5">
    <source>
        <dbReference type="PROSITE-ProRule" id="PRU00339"/>
    </source>
</evidence>
<evidence type="ECO:0000256" key="1">
    <source>
        <dbReference type="ARBA" id="ARBA00004496"/>
    </source>
</evidence>
<accession>A0A250XHS8</accession>
<evidence type="ECO:0000256" key="2">
    <source>
        <dbReference type="ARBA" id="ARBA00022490"/>
    </source>
</evidence>
<feature type="region of interest" description="Disordered" evidence="6">
    <location>
        <begin position="1"/>
        <end position="79"/>
    </location>
</feature>
<dbReference type="PANTHER" id="PTHR22904">
    <property type="entry name" value="TPR REPEAT CONTAINING PROTEIN"/>
    <property type="match status" value="1"/>
</dbReference>
<evidence type="ECO:0000256" key="4">
    <source>
        <dbReference type="ARBA" id="ARBA00022803"/>
    </source>
</evidence>
<name>A0A250XHS8_9CHLO</name>
<dbReference type="Proteomes" id="UP000232323">
    <property type="component" value="Unassembled WGS sequence"/>
</dbReference>
<comment type="subcellular location">
    <subcellularLocation>
        <location evidence="1">Cytoplasm</location>
    </subcellularLocation>
</comment>
<feature type="repeat" description="TPR" evidence="5">
    <location>
        <begin position="166"/>
        <end position="199"/>
    </location>
</feature>
<feature type="compositionally biased region" description="Gly residues" evidence="6">
    <location>
        <begin position="1"/>
        <end position="32"/>
    </location>
</feature>
<reference evidence="7 8" key="1">
    <citation type="submission" date="2017-08" db="EMBL/GenBank/DDBJ databases">
        <title>Acidophilic green algal genome provides insights into adaptation to an acidic environment.</title>
        <authorList>
            <person name="Hirooka S."/>
            <person name="Hirose Y."/>
            <person name="Kanesaki Y."/>
            <person name="Higuchi S."/>
            <person name="Fujiwara T."/>
            <person name="Onuma R."/>
            <person name="Era A."/>
            <person name="Ohbayashi R."/>
            <person name="Uzuka A."/>
            <person name="Nozaki H."/>
            <person name="Yoshikawa H."/>
            <person name="Miyagishima S.Y."/>
        </authorList>
    </citation>
    <scope>NUCLEOTIDE SEQUENCE [LARGE SCALE GENOMIC DNA]</scope>
    <source>
        <strain evidence="7 8">NIES-2499</strain>
    </source>
</reference>
<dbReference type="GO" id="GO:0051879">
    <property type="term" value="F:Hsp90 protein binding"/>
    <property type="evidence" value="ECO:0007669"/>
    <property type="project" value="TreeGrafter"/>
</dbReference>
<dbReference type="STRING" id="1157962.A0A250XHS8"/>
<dbReference type="Pfam" id="PF13181">
    <property type="entry name" value="TPR_8"/>
    <property type="match status" value="1"/>
</dbReference>
<gene>
    <name evidence="7" type="ORF">CEUSTIGMA_g10057.t1</name>
</gene>
<proteinExistence type="predicted"/>
<feature type="repeat" description="TPR" evidence="5">
    <location>
        <begin position="234"/>
        <end position="267"/>
    </location>
</feature>
<feature type="compositionally biased region" description="Low complexity" evidence="6">
    <location>
        <begin position="327"/>
        <end position="338"/>
    </location>
</feature>
<comment type="caution">
    <text evidence="7">The sequence shown here is derived from an EMBL/GenBank/DDBJ whole genome shotgun (WGS) entry which is preliminary data.</text>
</comment>
<evidence type="ECO:0000313" key="7">
    <source>
        <dbReference type="EMBL" id="GAX82631.1"/>
    </source>
</evidence>
<dbReference type="PANTHER" id="PTHR22904:SF533">
    <property type="entry name" value="HSP70-HSP90 ORGANIZING PROTEIN 3"/>
    <property type="match status" value="1"/>
</dbReference>
<dbReference type="Pfam" id="PF00515">
    <property type="entry name" value="TPR_1"/>
    <property type="match status" value="1"/>
</dbReference>
<dbReference type="EMBL" id="BEGY01000083">
    <property type="protein sequence ID" value="GAX82631.1"/>
    <property type="molecule type" value="Genomic_DNA"/>
</dbReference>
<keyword evidence="3" id="KW-0677">Repeat</keyword>
<keyword evidence="8" id="KW-1185">Reference proteome</keyword>
<evidence type="ECO:0000256" key="6">
    <source>
        <dbReference type="SAM" id="MobiDB-lite"/>
    </source>
</evidence>
<dbReference type="OrthoDB" id="2423701at2759"/>
<feature type="region of interest" description="Disordered" evidence="6">
    <location>
        <begin position="297"/>
        <end position="350"/>
    </location>
</feature>